<dbReference type="Proteomes" id="UP000558113">
    <property type="component" value="Unassembled WGS sequence"/>
</dbReference>
<evidence type="ECO:0000313" key="2">
    <source>
        <dbReference type="EMBL" id="NBC70450.1"/>
    </source>
</evidence>
<dbReference type="InterPro" id="IPR017853">
    <property type="entry name" value="GH"/>
</dbReference>
<keyword evidence="3" id="KW-1185">Reference proteome</keyword>
<accession>A0A7X4YQ64</accession>
<dbReference type="OrthoDB" id="111164at2"/>
<evidence type="ECO:0000259" key="1">
    <source>
        <dbReference type="Pfam" id="PF26376"/>
    </source>
</evidence>
<dbReference type="Gene3D" id="2.60.40.2700">
    <property type="match status" value="1"/>
</dbReference>
<dbReference type="RefSeq" id="WP_161699394.1">
    <property type="nucleotide sequence ID" value="NZ_JAAAMU010000007.1"/>
</dbReference>
<feature type="domain" description="Endo-alpha(1,4)-fucoidanase Mef1" evidence="1">
    <location>
        <begin position="179"/>
        <end position="285"/>
    </location>
</feature>
<name>A0A7X4YQ64_9BACL</name>
<dbReference type="Gene3D" id="3.20.20.80">
    <property type="entry name" value="Glycosidases"/>
    <property type="match status" value="1"/>
</dbReference>
<protein>
    <recommendedName>
        <fullName evidence="1">Endo-alpha(1,4)-fucoidanase Mef1 domain-containing protein</fullName>
    </recommendedName>
</protein>
<dbReference type="AlphaFoldDB" id="A0A7X4YQ64"/>
<sequence length="434" mass="48083">MSDKNRETDSVAVEVKGIPGKKEVLTASAAGSDIEDEEGGRSYQWLSAATSEGIYEPIAGARHATLPLSAKEVGRFVRCEISNSNSGETIAAGSSRAVGPIADAAGNPHADWLREGKYGISHHLLAEFMNRVAAEDKDKWQPHETWNEVIDGFDVEDYAAQVVETGAAFVILTLGQNSGYLLSPNKTYDRIAEVEPGERCSLRDLPMEIMDALIPKGIKVILYLPANPPSKAHKSPGDNAINKAFHYPVEIAPSQETQAAWQSVIQEWSDRYRDKLAGWWFDGMWFQQAYDDFSQSRNWYSLVHAAKSDCVSRIVAFNSGIGSDRLVNSPLEDYMAGETNEIGLLPHNGRHADAENGVQWFQWTFLGKFVTDLAGWGNTGLNWAPEEVIRWVEQATDRDGAIALDVNVNRYGKMDTKQLELLKALKRRVKPEEA</sequence>
<organism evidence="2 3">
    <name type="scientific">Paenibacillus sacheonensis</name>
    <dbReference type="NCBI Taxonomy" id="742054"/>
    <lineage>
        <taxon>Bacteria</taxon>
        <taxon>Bacillati</taxon>
        <taxon>Bacillota</taxon>
        <taxon>Bacilli</taxon>
        <taxon>Bacillales</taxon>
        <taxon>Paenibacillaceae</taxon>
        <taxon>Paenibacillus</taxon>
    </lineage>
</organism>
<reference evidence="2 3" key="1">
    <citation type="submission" date="2020-01" db="EMBL/GenBank/DDBJ databases">
        <title>Paenibacillus soybeanensis sp. nov. isolated from the nodules of soybean (Glycine max(L.) Merr).</title>
        <authorList>
            <person name="Wang H."/>
        </authorList>
    </citation>
    <scope>NUCLEOTIDE SEQUENCE [LARGE SCALE GENOMIC DNA]</scope>
    <source>
        <strain evidence="2 3">DSM 23054</strain>
    </source>
</reference>
<evidence type="ECO:0000313" key="3">
    <source>
        <dbReference type="Proteomes" id="UP000558113"/>
    </source>
</evidence>
<gene>
    <name evidence="2" type="ORF">GT003_15725</name>
</gene>
<dbReference type="InterPro" id="IPR058589">
    <property type="entry name" value="Mef1"/>
</dbReference>
<comment type="caution">
    <text evidence="2">The sequence shown here is derived from an EMBL/GenBank/DDBJ whole genome shotgun (WGS) entry which is preliminary data.</text>
</comment>
<dbReference type="SUPFAM" id="SSF51445">
    <property type="entry name" value="(Trans)glycosidases"/>
    <property type="match status" value="1"/>
</dbReference>
<dbReference type="Pfam" id="PF26376">
    <property type="entry name" value="Mef1"/>
    <property type="match status" value="1"/>
</dbReference>
<proteinExistence type="predicted"/>
<dbReference type="EMBL" id="JAAAMU010000007">
    <property type="protein sequence ID" value="NBC70450.1"/>
    <property type="molecule type" value="Genomic_DNA"/>
</dbReference>